<protein>
    <recommendedName>
        <fullName evidence="1">Transposase InsH N-terminal domain-containing protein</fullName>
    </recommendedName>
</protein>
<reference evidence="2 3" key="1">
    <citation type="submission" date="2019-12" db="EMBL/GenBank/DDBJ databases">
        <title>Roseobacter cerasinus sp. nov., isolated from seawater around aquaculture.</title>
        <authorList>
            <person name="Muramatsu S."/>
            <person name="Takabe Y."/>
            <person name="Mori K."/>
            <person name="Takaichi S."/>
            <person name="Hanada S."/>
        </authorList>
    </citation>
    <scope>NUCLEOTIDE SEQUENCE [LARGE SCALE GENOMIC DNA]</scope>
    <source>
        <strain evidence="2 3">AI77</strain>
    </source>
</reference>
<dbReference type="Proteomes" id="UP000436522">
    <property type="component" value="Unassembled WGS sequence"/>
</dbReference>
<evidence type="ECO:0000313" key="3">
    <source>
        <dbReference type="Proteomes" id="UP000436522"/>
    </source>
</evidence>
<evidence type="ECO:0000259" key="1">
    <source>
        <dbReference type="Pfam" id="PF05598"/>
    </source>
</evidence>
<evidence type="ECO:0000313" key="2">
    <source>
        <dbReference type="EMBL" id="GFE49022.1"/>
    </source>
</evidence>
<dbReference type="EMBL" id="BLIV01000002">
    <property type="protein sequence ID" value="GFE49022.1"/>
    <property type="molecule type" value="Genomic_DNA"/>
</dbReference>
<keyword evidence="3" id="KW-1185">Reference proteome</keyword>
<sequence>MMGPRQMAQGALFYEFSIEEFVPGDHPLRGIDRFLDLSDVRPLLAPSYSSHGRPAIDPELMIRMLLLGYCQGIRSERRPCEEVHVNLAYWWFCRLDLSEVCLPDMQQVRPS</sequence>
<comment type="caution">
    <text evidence="2">The sequence shown here is derived from an EMBL/GenBank/DDBJ whole genome shotgun (WGS) entry which is preliminary data.</text>
</comment>
<gene>
    <name evidence="2" type="ORF">So717_07750</name>
</gene>
<dbReference type="InterPro" id="IPR008490">
    <property type="entry name" value="Transposase_InsH_N"/>
</dbReference>
<dbReference type="Pfam" id="PF05598">
    <property type="entry name" value="DUF772"/>
    <property type="match status" value="1"/>
</dbReference>
<proteinExistence type="predicted"/>
<accession>A0A640VMZ8</accession>
<dbReference type="AlphaFoldDB" id="A0A640VMZ8"/>
<feature type="domain" description="Transposase InsH N-terminal" evidence="1">
    <location>
        <begin position="17"/>
        <end position="99"/>
    </location>
</feature>
<organism evidence="2 3">
    <name type="scientific">Roseobacter cerasinus</name>
    <dbReference type="NCBI Taxonomy" id="2602289"/>
    <lineage>
        <taxon>Bacteria</taxon>
        <taxon>Pseudomonadati</taxon>
        <taxon>Pseudomonadota</taxon>
        <taxon>Alphaproteobacteria</taxon>
        <taxon>Rhodobacterales</taxon>
        <taxon>Roseobacteraceae</taxon>
        <taxon>Roseobacter</taxon>
    </lineage>
</organism>
<name>A0A640VMZ8_9RHOB</name>